<dbReference type="GO" id="GO:0005509">
    <property type="term" value="F:calcium ion binding"/>
    <property type="evidence" value="ECO:0007669"/>
    <property type="project" value="InterPro"/>
</dbReference>
<dbReference type="Proteomes" id="UP001195483">
    <property type="component" value="Unassembled WGS sequence"/>
</dbReference>
<proteinExistence type="predicted"/>
<name>A0AAE0VHT3_9BIVA</name>
<keyword evidence="3" id="KW-1185">Reference proteome</keyword>
<organism evidence="2 3">
    <name type="scientific">Potamilus streckersoni</name>
    <dbReference type="NCBI Taxonomy" id="2493646"/>
    <lineage>
        <taxon>Eukaryota</taxon>
        <taxon>Metazoa</taxon>
        <taxon>Spiralia</taxon>
        <taxon>Lophotrochozoa</taxon>
        <taxon>Mollusca</taxon>
        <taxon>Bivalvia</taxon>
        <taxon>Autobranchia</taxon>
        <taxon>Heteroconchia</taxon>
        <taxon>Palaeoheterodonta</taxon>
        <taxon>Unionida</taxon>
        <taxon>Unionoidea</taxon>
        <taxon>Unionidae</taxon>
        <taxon>Ambleminae</taxon>
        <taxon>Lampsilini</taxon>
        <taxon>Potamilus</taxon>
    </lineage>
</organism>
<feature type="domain" description="EF-hand" evidence="1">
    <location>
        <begin position="49"/>
        <end position="84"/>
    </location>
</feature>
<gene>
    <name evidence="2" type="ORF">CHS0354_030222</name>
</gene>
<evidence type="ECO:0000313" key="3">
    <source>
        <dbReference type="Proteomes" id="UP001195483"/>
    </source>
</evidence>
<dbReference type="SUPFAM" id="SSF47473">
    <property type="entry name" value="EF-hand"/>
    <property type="match status" value="1"/>
</dbReference>
<dbReference type="PROSITE" id="PS50222">
    <property type="entry name" value="EF_HAND_2"/>
    <property type="match status" value="1"/>
</dbReference>
<dbReference type="InterPro" id="IPR011992">
    <property type="entry name" value="EF-hand-dom_pair"/>
</dbReference>
<sequence>MPFQIKHRGRGGSFSCQEAQSLFDKHIQNFVRRLKRDKAIQMMQSEFNLSEERAELIFDIFNKDKNNEMSIWEFQQFYVCLGYSTNEYLDLFNDLEVEGTGCVDIEKLWDHMKNIKTIGGRNPTDLELEKYIKGTAGSEKTIDFTKFINLICSLKMLKG</sequence>
<reference evidence="2" key="2">
    <citation type="journal article" date="2021" name="Genome Biol. Evol.">
        <title>Developing a high-quality reference genome for a parasitic bivalve with doubly uniparental inheritance (Bivalvia: Unionida).</title>
        <authorList>
            <person name="Smith C.H."/>
        </authorList>
    </citation>
    <scope>NUCLEOTIDE SEQUENCE</scope>
    <source>
        <strain evidence="2">CHS0354</strain>
        <tissue evidence="2">Mantle</tissue>
    </source>
</reference>
<comment type="caution">
    <text evidence="2">The sequence shown here is derived from an EMBL/GenBank/DDBJ whole genome shotgun (WGS) entry which is preliminary data.</text>
</comment>
<dbReference type="Gene3D" id="1.10.238.10">
    <property type="entry name" value="EF-hand"/>
    <property type="match status" value="1"/>
</dbReference>
<evidence type="ECO:0000259" key="1">
    <source>
        <dbReference type="PROSITE" id="PS50222"/>
    </source>
</evidence>
<accession>A0AAE0VHT3</accession>
<dbReference type="InterPro" id="IPR002048">
    <property type="entry name" value="EF_hand_dom"/>
</dbReference>
<protein>
    <recommendedName>
        <fullName evidence="1">EF-hand domain-containing protein</fullName>
    </recommendedName>
</protein>
<evidence type="ECO:0000313" key="2">
    <source>
        <dbReference type="EMBL" id="KAK3578803.1"/>
    </source>
</evidence>
<reference evidence="2" key="3">
    <citation type="submission" date="2023-05" db="EMBL/GenBank/DDBJ databases">
        <authorList>
            <person name="Smith C.H."/>
        </authorList>
    </citation>
    <scope>NUCLEOTIDE SEQUENCE</scope>
    <source>
        <strain evidence="2">CHS0354</strain>
        <tissue evidence="2">Mantle</tissue>
    </source>
</reference>
<dbReference type="EMBL" id="JAEAOA010001799">
    <property type="protein sequence ID" value="KAK3578803.1"/>
    <property type="molecule type" value="Genomic_DNA"/>
</dbReference>
<dbReference type="AlphaFoldDB" id="A0AAE0VHT3"/>
<reference evidence="2" key="1">
    <citation type="journal article" date="2021" name="Genome Biol. Evol.">
        <title>A High-Quality Reference Genome for a Parasitic Bivalve with Doubly Uniparental Inheritance (Bivalvia: Unionida).</title>
        <authorList>
            <person name="Smith C.H."/>
        </authorList>
    </citation>
    <scope>NUCLEOTIDE SEQUENCE</scope>
    <source>
        <strain evidence="2">CHS0354</strain>
    </source>
</reference>